<protein>
    <submittedName>
        <fullName evidence="1">Uncharacterized protein</fullName>
    </submittedName>
</protein>
<sequence>MTKRKRIELRKTETEKAILEANLKKEKDRRNRGYGQRLAEDVPAVRGRKNILEVRKFIGNYIEKVIVYKDHVEVVFFFSCGDVCRSEAYHFKVHIKRE</sequence>
<evidence type="ECO:0000313" key="1">
    <source>
        <dbReference type="EMBL" id="SDF34116.1"/>
    </source>
</evidence>
<dbReference type="EMBL" id="FNBU01000007">
    <property type="protein sequence ID" value="SDF34116.1"/>
    <property type="molecule type" value="Genomic_DNA"/>
</dbReference>
<gene>
    <name evidence="1" type="ORF">SAMN05660235_01270</name>
</gene>
<accession>A0A1G7KAD4</accession>
<dbReference type="Proteomes" id="UP000243333">
    <property type="component" value="Unassembled WGS sequence"/>
</dbReference>
<organism evidence="1 2">
    <name type="scientific">Sporolituus thermophilus DSM 23256</name>
    <dbReference type="NCBI Taxonomy" id="1123285"/>
    <lineage>
        <taxon>Bacteria</taxon>
        <taxon>Bacillati</taxon>
        <taxon>Bacillota</taxon>
        <taxon>Negativicutes</taxon>
        <taxon>Selenomonadales</taxon>
        <taxon>Sporomusaceae</taxon>
        <taxon>Sporolituus</taxon>
    </lineage>
</organism>
<name>A0A1G7KAD4_9FIRM</name>
<dbReference type="RefSeq" id="WP_245690296.1">
    <property type="nucleotide sequence ID" value="NZ_FNBU01000007.1"/>
</dbReference>
<proteinExistence type="predicted"/>
<evidence type="ECO:0000313" key="2">
    <source>
        <dbReference type="Proteomes" id="UP000243333"/>
    </source>
</evidence>
<reference evidence="2" key="1">
    <citation type="submission" date="2016-10" db="EMBL/GenBank/DDBJ databases">
        <authorList>
            <person name="Varghese N."/>
            <person name="Submissions S."/>
        </authorList>
    </citation>
    <scope>NUCLEOTIDE SEQUENCE [LARGE SCALE GENOMIC DNA]</scope>
    <source>
        <strain evidence="2">DSM 23256</strain>
    </source>
</reference>
<dbReference type="AlphaFoldDB" id="A0A1G7KAD4"/>
<keyword evidence="2" id="KW-1185">Reference proteome</keyword>